<comment type="caution">
    <text evidence="1">The sequence shown here is derived from an EMBL/GenBank/DDBJ whole genome shotgun (WGS) entry which is preliminary data.</text>
</comment>
<dbReference type="Proteomes" id="UP000075502">
    <property type="component" value="Unassembled WGS sequence"/>
</dbReference>
<dbReference type="AlphaFoldDB" id="A0A150TMD3"/>
<reference evidence="1 2" key="1">
    <citation type="submission" date="2014-02" db="EMBL/GenBank/DDBJ databases">
        <title>The small core and large imbalanced accessory genome model reveals a collaborative survival strategy of Sorangium cellulosum strains in nature.</title>
        <authorList>
            <person name="Han K."/>
            <person name="Peng R."/>
            <person name="Blom J."/>
            <person name="Li Y.-Z."/>
        </authorList>
    </citation>
    <scope>NUCLEOTIDE SEQUENCE [LARGE SCALE GENOMIC DNA]</scope>
    <source>
        <strain evidence="1 2">So0007-03</strain>
    </source>
</reference>
<gene>
    <name evidence="1" type="ORF">BE21_38455</name>
</gene>
<accession>A0A150TMD3</accession>
<protein>
    <submittedName>
        <fullName evidence="1">Uncharacterized protein</fullName>
    </submittedName>
</protein>
<name>A0A150TMD3_SORCE</name>
<evidence type="ECO:0000313" key="1">
    <source>
        <dbReference type="EMBL" id="KYG05806.1"/>
    </source>
</evidence>
<dbReference type="SUPFAM" id="SSF53474">
    <property type="entry name" value="alpha/beta-Hydrolases"/>
    <property type="match status" value="1"/>
</dbReference>
<dbReference type="InterPro" id="IPR029058">
    <property type="entry name" value="AB_hydrolase_fold"/>
</dbReference>
<proteinExistence type="predicted"/>
<organism evidence="1 2">
    <name type="scientific">Sorangium cellulosum</name>
    <name type="common">Polyangium cellulosum</name>
    <dbReference type="NCBI Taxonomy" id="56"/>
    <lineage>
        <taxon>Bacteria</taxon>
        <taxon>Pseudomonadati</taxon>
        <taxon>Myxococcota</taxon>
        <taxon>Polyangia</taxon>
        <taxon>Polyangiales</taxon>
        <taxon>Polyangiaceae</taxon>
        <taxon>Sorangium</taxon>
    </lineage>
</organism>
<feature type="non-terminal residue" evidence="1">
    <location>
        <position position="1"/>
    </location>
</feature>
<sequence>RRGRAAWLLERAQELGALPRGTTLAELEALLDVFQRNAALLARYTPGGVSARVELFRAEASPRRDPRPAWARWAPGLRSHVAAGDHYTLLRKPHVDALAERIRAALLEADAGASSDGAAGPPG</sequence>
<dbReference type="Gene3D" id="3.40.50.1820">
    <property type="entry name" value="alpha/beta hydrolase"/>
    <property type="match status" value="1"/>
</dbReference>
<dbReference type="EMBL" id="JEME01001892">
    <property type="protein sequence ID" value="KYG05806.1"/>
    <property type="molecule type" value="Genomic_DNA"/>
</dbReference>
<evidence type="ECO:0000313" key="2">
    <source>
        <dbReference type="Proteomes" id="UP000075502"/>
    </source>
</evidence>